<dbReference type="Gramene" id="OE9A046383T1">
    <property type="protein sequence ID" value="OE9A046383C1"/>
    <property type="gene ID" value="OE9A046383"/>
</dbReference>
<protein>
    <submittedName>
        <fullName evidence="1">Uncharacterized protein</fullName>
    </submittedName>
</protein>
<name>A0A8S0VPP1_OLEEU</name>
<organism evidence="1 2">
    <name type="scientific">Olea europaea subsp. europaea</name>
    <dbReference type="NCBI Taxonomy" id="158383"/>
    <lineage>
        <taxon>Eukaryota</taxon>
        <taxon>Viridiplantae</taxon>
        <taxon>Streptophyta</taxon>
        <taxon>Embryophyta</taxon>
        <taxon>Tracheophyta</taxon>
        <taxon>Spermatophyta</taxon>
        <taxon>Magnoliopsida</taxon>
        <taxon>eudicotyledons</taxon>
        <taxon>Gunneridae</taxon>
        <taxon>Pentapetalae</taxon>
        <taxon>asterids</taxon>
        <taxon>lamiids</taxon>
        <taxon>Lamiales</taxon>
        <taxon>Oleaceae</taxon>
        <taxon>Oleeae</taxon>
        <taxon>Olea</taxon>
    </lineage>
</organism>
<evidence type="ECO:0000313" key="2">
    <source>
        <dbReference type="Proteomes" id="UP000594638"/>
    </source>
</evidence>
<proteinExistence type="predicted"/>
<evidence type="ECO:0000313" key="1">
    <source>
        <dbReference type="EMBL" id="CAA3033105.1"/>
    </source>
</evidence>
<feature type="non-terminal residue" evidence="1">
    <location>
        <position position="104"/>
    </location>
</feature>
<gene>
    <name evidence="1" type="ORF">OLEA9_A046383</name>
</gene>
<dbReference type="Proteomes" id="UP000594638">
    <property type="component" value="Unassembled WGS sequence"/>
</dbReference>
<reference evidence="1 2" key="1">
    <citation type="submission" date="2019-12" db="EMBL/GenBank/DDBJ databases">
        <authorList>
            <person name="Alioto T."/>
            <person name="Alioto T."/>
            <person name="Gomez Garrido J."/>
        </authorList>
    </citation>
    <scope>NUCLEOTIDE SEQUENCE [LARGE SCALE GENOMIC DNA]</scope>
</reference>
<sequence>MDFRGDPDLVLLAGEQWGAIDVGPVQPVVRLRVPAAAPAGEVVGRAILRDLDVAETLSTLQDQVEGLTLGIPDVRPDELPLRLQRHTTGVPSRWTKLLRMIAQA</sequence>
<comment type="caution">
    <text evidence="1">The sequence shown here is derived from an EMBL/GenBank/DDBJ whole genome shotgun (WGS) entry which is preliminary data.</text>
</comment>
<dbReference type="EMBL" id="CACTIH010009845">
    <property type="protein sequence ID" value="CAA3033105.1"/>
    <property type="molecule type" value="Genomic_DNA"/>
</dbReference>
<dbReference type="AlphaFoldDB" id="A0A8S0VPP1"/>
<accession>A0A8S0VPP1</accession>
<keyword evidence="2" id="KW-1185">Reference proteome</keyword>